<feature type="non-terminal residue" evidence="1">
    <location>
        <position position="1"/>
    </location>
</feature>
<proteinExistence type="predicted"/>
<organism evidence="1">
    <name type="scientific">marine sediment metagenome</name>
    <dbReference type="NCBI Taxonomy" id="412755"/>
    <lineage>
        <taxon>unclassified sequences</taxon>
        <taxon>metagenomes</taxon>
        <taxon>ecological metagenomes</taxon>
    </lineage>
</organism>
<accession>X1AX36</accession>
<comment type="caution">
    <text evidence="1">The sequence shown here is derived from an EMBL/GenBank/DDBJ whole genome shotgun (WGS) entry which is preliminary data.</text>
</comment>
<feature type="non-terminal residue" evidence="1">
    <location>
        <position position="293"/>
    </location>
</feature>
<protein>
    <submittedName>
        <fullName evidence="1">Uncharacterized protein</fullName>
    </submittedName>
</protein>
<dbReference type="EMBL" id="BART01011648">
    <property type="protein sequence ID" value="GAG87689.1"/>
    <property type="molecule type" value="Genomic_DNA"/>
</dbReference>
<gene>
    <name evidence="1" type="ORF">S01H4_24708</name>
</gene>
<sequence length="293" mass="34431">LIDAFNCYFFDWGLSLSALFHDCSYPLASKLVDKFCTKIRISLEEYSKTFRGILKWNFPKSPPPIKMVEDIFKTEEFKEFSELLQNFYFCVIPKYTITPKDIKNRMKHLEHDILSAFFVYLIKDKLLKLQLDKEEIAFKNNINLTPIVKDHLIGDLKNFYLDAAIHAIAFHHTSKEILWEWNPILYLLRIADVTCSFARPEIEELRGRTIKLEGIKLGVEGTEPSNLNSKGSIEIFIGFDYRNKFLSKKKDKKGEHNILKKIWNRDLKNQIPNLENLSWLKIETQLLGKFGFK</sequence>
<dbReference type="AlphaFoldDB" id="X1AX36"/>
<evidence type="ECO:0000313" key="1">
    <source>
        <dbReference type="EMBL" id="GAG87689.1"/>
    </source>
</evidence>
<name>X1AX36_9ZZZZ</name>
<reference evidence="1" key="1">
    <citation type="journal article" date="2014" name="Front. Microbiol.">
        <title>High frequency of phylogenetically diverse reductive dehalogenase-homologous genes in deep subseafloor sedimentary metagenomes.</title>
        <authorList>
            <person name="Kawai M."/>
            <person name="Futagami T."/>
            <person name="Toyoda A."/>
            <person name="Takaki Y."/>
            <person name="Nishi S."/>
            <person name="Hori S."/>
            <person name="Arai W."/>
            <person name="Tsubouchi T."/>
            <person name="Morono Y."/>
            <person name="Uchiyama I."/>
            <person name="Ito T."/>
            <person name="Fujiyama A."/>
            <person name="Inagaki F."/>
            <person name="Takami H."/>
        </authorList>
    </citation>
    <scope>NUCLEOTIDE SEQUENCE</scope>
    <source>
        <strain evidence="1">Expedition CK06-06</strain>
    </source>
</reference>